<dbReference type="EMBL" id="CP144751">
    <property type="protein sequence ID" value="WVZ85931.1"/>
    <property type="molecule type" value="Genomic_DNA"/>
</dbReference>
<evidence type="ECO:0008006" key="6">
    <source>
        <dbReference type="Google" id="ProtNLM"/>
    </source>
</evidence>
<feature type="domain" description="DUF4371" evidence="3">
    <location>
        <begin position="1"/>
        <end position="62"/>
    </location>
</feature>
<sequence>MASHHIQKDLTKACAEEVMTVIMDEIHGRKFSVLIDESRDVSKKDKMAMILRFVSDEGKVLESHKLSISMLRGQGYDEAYNMRGEFNVVVTVSTSTPAIADFFNYVPLIVNNVGASCMRKDALLAKHHDILLEKVENVNLEASLDVLEETNNFLDKEINARGISYPLVYRLIELTLIEDKRTGMHRSYPLVYRLIELTLILPVATASIERVYSAMSIIKTDLRNKMGDEWLNDLMICYTEKEIFRSISNEKIMKRFEEMKERRMLIPEKIVSGVLTYSAPLNIFPTSATASKGRGPASSRRTRPRPSRGGPTPASATDGDCVVMYNPREFQLAGIKAKTNSLGFSMAVDAHKTFFIPISALLLDHIGRGSCCCWPAAAAAQAGSAVAEAAASPPLRR</sequence>
<reference evidence="4 5" key="1">
    <citation type="submission" date="2024-02" db="EMBL/GenBank/DDBJ databases">
        <title>High-quality chromosome-scale genome assembly of Pensacola bahiagrass (Paspalum notatum Flugge var. saurae).</title>
        <authorList>
            <person name="Vega J.M."/>
            <person name="Podio M."/>
            <person name="Orjuela J."/>
            <person name="Siena L.A."/>
            <person name="Pessino S.C."/>
            <person name="Combes M.C."/>
            <person name="Mariac C."/>
            <person name="Albertini E."/>
            <person name="Pupilli F."/>
            <person name="Ortiz J.P.A."/>
            <person name="Leblanc O."/>
        </authorList>
    </citation>
    <scope>NUCLEOTIDE SEQUENCE [LARGE SCALE GENOMIC DNA]</scope>
    <source>
        <strain evidence="4">R1</strain>
        <tissue evidence="4">Leaf</tissue>
    </source>
</reference>
<evidence type="ECO:0000259" key="3">
    <source>
        <dbReference type="Pfam" id="PF14291"/>
    </source>
</evidence>
<dbReference type="InterPro" id="IPR025398">
    <property type="entry name" value="DUF4371"/>
</dbReference>
<evidence type="ECO:0000259" key="2">
    <source>
        <dbReference type="Pfam" id="PF05699"/>
    </source>
</evidence>
<dbReference type="PANTHER" id="PTHR11697:SF230">
    <property type="entry name" value="ZINC FINGER, MYM DOMAIN CONTAINING 1"/>
    <property type="match status" value="1"/>
</dbReference>
<dbReference type="AlphaFoldDB" id="A0AAQ3X5V2"/>
<evidence type="ECO:0000313" key="5">
    <source>
        <dbReference type="Proteomes" id="UP001341281"/>
    </source>
</evidence>
<name>A0AAQ3X5V2_PASNO</name>
<dbReference type="InterPro" id="IPR012337">
    <property type="entry name" value="RNaseH-like_sf"/>
</dbReference>
<feature type="domain" description="HAT C-terminal dimerisation" evidence="2">
    <location>
        <begin position="185"/>
        <end position="242"/>
    </location>
</feature>
<proteinExistence type="predicted"/>
<organism evidence="4 5">
    <name type="scientific">Paspalum notatum var. saurae</name>
    <dbReference type="NCBI Taxonomy" id="547442"/>
    <lineage>
        <taxon>Eukaryota</taxon>
        <taxon>Viridiplantae</taxon>
        <taxon>Streptophyta</taxon>
        <taxon>Embryophyta</taxon>
        <taxon>Tracheophyta</taxon>
        <taxon>Spermatophyta</taxon>
        <taxon>Magnoliopsida</taxon>
        <taxon>Liliopsida</taxon>
        <taxon>Poales</taxon>
        <taxon>Poaceae</taxon>
        <taxon>PACMAD clade</taxon>
        <taxon>Panicoideae</taxon>
        <taxon>Andropogonodae</taxon>
        <taxon>Paspaleae</taxon>
        <taxon>Paspalinae</taxon>
        <taxon>Paspalum</taxon>
    </lineage>
</organism>
<evidence type="ECO:0000313" key="4">
    <source>
        <dbReference type="EMBL" id="WVZ85931.1"/>
    </source>
</evidence>
<dbReference type="Pfam" id="PF05699">
    <property type="entry name" value="Dimer_Tnp_hAT"/>
    <property type="match status" value="1"/>
</dbReference>
<accession>A0AAQ3X5V2</accession>
<dbReference type="Proteomes" id="UP001341281">
    <property type="component" value="Chromosome 07"/>
</dbReference>
<gene>
    <name evidence="4" type="ORF">U9M48_032788</name>
</gene>
<dbReference type="InterPro" id="IPR008906">
    <property type="entry name" value="HATC_C_dom"/>
</dbReference>
<dbReference type="SUPFAM" id="SSF53098">
    <property type="entry name" value="Ribonuclease H-like"/>
    <property type="match status" value="1"/>
</dbReference>
<keyword evidence="5" id="KW-1185">Reference proteome</keyword>
<feature type="region of interest" description="Disordered" evidence="1">
    <location>
        <begin position="288"/>
        <end position="318"/>
    </location>
</feature>
<dbReference type="PANTHER" id="PTHR11697">
    <property type="entry name" value="GENERAL TRANSCRIPTION FACTOR 2-RELATED ZINC FINGER PROTEIN"/>
    <property type="match status" value="1"/>
</dbReference>
<evidence type="ECO:0000256" key="1">
    <source>
        <dbReference type="SAM" id="MobiDB-lite"/>
    </source>
</evidence>
<protein>
    <recommendedName>
        <fullName evidence="6">HAT C-terminal dimerisation domain-containing protein</fullName>
    </recommendedName>
</protein>
<dbReference type="InterPro" id="IPR055298">
    <property type="entry name" value="AtLOH3-like"/>
</dbReference>
<dbReference type="GO" id="GO:0046983">
    <property type="term" value="F:protein dimerization activity"/>
    <property type="evidence" value="ECO:0007669"/>
    <property type="project" value="InterPro"/>
</dbReference>
<dbReference type="Pfam" id="PF14291">
    <property type="entry name" value="DUF4371"/>
    <property type="match status" value="1"/>
</dbReference>